<protein>
    <submittedName>
        <fullName evidence="1">Uncharacterized protein</fullName>
    </submittedName>
</protein>
<accession>A0AA35YKQ2</accession>
<dbReference type="EMBL" id="OX465079">
    <property type="protein sequence ID" value="CAI9275760.1"/>
    <property type="molecule type" value="Genomic_DNA"/>
</dbReference>
<keyword evidence="2" id="KW-1185">Reference proteome</keyword>
<organism evidence="1 2">
    <name type="scientific">Lactuca saligna</name>
    <name type="common">Willowleaf lettuce</name>
    <dbReference type="NCBI Taxonomy" id="75948"/>
    <lineage>
        <taxon>Eukaryota</taxon>
        <taxon>Viridiplantae</taxon>
        <taxon>Streptophyta</taxon>
        <taxon>Embryophyta</taxon>
        <taxon>Tracheophyta</taxon>
        <taxon>Spermatophyta</taxon>
        <taxon>Magnoliopsida</taxon>
        <taxon>eudicotyledons</taxon>
        <taxon>Gunneridae</taxon>
        <taxon>Pentapetalae</taxon>
        <taxon>asterids</taxon>
        <taxon>campanulids</taxon>
        <taxon>Asterales</taxon>
        <taxon>Asteraceae</taxon>
        <taxon>Cichorioideae</taxon>
        <taxon>Cichorieae</taxon>
        <taxon>Lactucinae</taxon>
        <taxon>Lactuca</taxon>
    </lineage>
</organism>
<dbReference type="AlphaFoldDB" id="A0AA35YKQ2"/>
<name>A0AA35YKQ2_LACSI</name>
<gene>
    <name evidence="1" type="ORF">LSALG_LOCUS15779</name>
</gene>
<sequence length="189" mass="21562">MLETQEKIDTFLIRIIPKIPPNKRDFVQNDRGFGKSNPHPDNHNHIRPAVFELQPCAPPKISNTTLAAHADQTSRRKLALFQVPLLLGIGEKDTALTKETESGETDLVYLVLFHTWQKVGNFVLIGGRMRLDIEESPVDSIYVVVWASHHLPLYMENRRKQCNTHAWMDGTFNTIKVGRRRLLSVGSEL</sequence>
<dbReference type="Proteomes" id="UP001177003">
    <property type="component" value="Chromosome 3"/>
</dbReference>
<evidence type="ECO:0000313" key="2">
    <source>
        <dbReference type="Proteomes" id="UP001177003"/>
    </source>
</evidence>
<reference evidence="1" key="1">
    <citation type="submission" date="2023-04" db="EMBL/GenBank/DDBJ databases">
        <authorList>
            <person name="Vijverberg K."/>
            <person name="Xiong W."/>
            <person name="Schranz E."/>
        </authorList>
    </citation>
    <scope>NUCLEOTIDE SEQUENCE</scope>
</reference>
<proteinExistence type="predicted"/>
<evidence type="ECO:0000313" key="1">
    <source>
        <dbReference type="EMBL" id="CAI9275760.1"/>
    </source>
</evidence>